<feature type="compositionally biased region" description="Polar residues" evidence="1">
    <location>
        <begin position="49"/>
        <end position="76"/>
    </location>
</feature>
<dbReference type="Proteomes" id="UP001194746">
    <property type="component" value="Unassembled WGS sequence"/>
</dbReference>
<dbReference type="PANTHER" id="PTHR42023:SF1">
    <property type="entry name" value="BHLH DOMAIN-CONTAINING PROTEIN"/>
    <property type="match status" value="1"/>
</dbReference>
<name>A0AAD4CNW5_ASPNN</name>
<reference evidence="2" key="1">
    <citation type="journal article" date="2019" name="Beilstein J. Org. Chem.">
        <title>Nanangenines: drimane sesquiterpenoids as the dominant metabolite cohort of a novel Australian fungus, Aspergillus nanangensis.</title>
        <authorList>
            <person name="Lacey H.J."/>
            <person name="Gilchrist C.L.M."/>
            <person name="Crombie A."/>
            <person name="Kalaitzis J.A."/>
            <person name="Vuong D."/>
            <person name="Rutledge P.J."/>
            <person name="Turner P."/>
            <person name="Pitt J.I."/>
            <person name="Lacey E."/>
            <person name="Chooi Y.H."/>
            <person name="Piggott A.M."/>
        </authorList>
    </citation>
    <scope>NUCLEOTIDE SEQUENCE</scope>
    <source>
        <strain evidence="2">MST-FP2251</strain>
    </source>
</reference>
<feature type="compositionally biased region" description="Basic residues" evidence="1">
    <location>
        <begin position="1"/>
        <end position="12"/>
    </location>
</feature>
<evidence type="ECO:0000313" key="2">
    <source>
        <dbReference type="EMBL" id="KAF9889965.1"/>
    </source>
</evidence>
<comment type="caution">
    <text evidence="2">The sequence shown here is derived from an EMBL/GenBank/DDBJ whole genome shotgun (WGS) entry which is preliminary data.</text>
</comment>
<feature type="compositionally biased region" description="Polar residues" evidence="1">
    <location>
        <begin position="87"/>
        <end position="113"/>
    </location>
</feature>
<feature type="region of interest" description="Disordered" evidence="1">
    <location>
        <begin position="367"/>
        <end position="441"/>
    </location>
</feature>
<dbReference type="AlphaFoldDB" id="A0AAD4CNW5"/>
<reference evidence="2" key="2">
    <citation type="submission" date="2020-02" db="EMBL/GenBank/DDBJ databases">
        <authorList>
            <person name="Gilchrist C.L.M."/>
            <person name="Chooi Y.-H."/>
        </authorList>
    </citation>
    <scope>NUCLEOTIDE SEQUENCE</scope>
    <source>
        <strain evidence="2">MST-FP2251</strain>
    </source>
</reference>
<feature type="compositionally biased region" description="Polar residues" evidence="1">
    <location>
        <begin position="186"/>
        <end position="204"/>
    </location>
</feature>
<feature type="region of interest" description="Disordered" evidence="1">
    <location>
        <begin position="334"/>
        <end position="355"/>
    </location>
</feature>
<dbReference type="PANTHER" id="PTHR42023">
    <property type="entry name" value="BHLH DOMAIN-CONTAINING PROTEIN"/>
    <property type="match status" value="1"/>
</dbReference>
<feature type="region of interest" description="Disordered" evidence="1">
    <location>
        <begin position="256"/>
        <end position="284"/>
    </location>
</feature>
<feature type="compositionally biased region" description="Polar residues" evidence="1">
    <location>
        <begin position="377"/>
        <end position="411"/>
    </location>
</feature>
<gene>
    <name evidence="2" type="ORF">FE257_006839</name>
</gene>
<protein>
    <submittedName>
        <fullName evidence="2">Uncharacterized protein</fullName>
    </submittedName>
</protein>
<evidence type="ECO:0000256" key="1">
    <source>
        <dbReference type="SAM" id="MobiDB-lite"/>
    </source>
</evidence>
<feature type="compositionally biased region" description="Polar residues" evidence="1">
    <location>
        <begin position="26"/>
        <end position="40"/>
    </location>
</feature>
<proteinExistence type="predicted"/>
<organism evidence="2 3">
    <name type="scientific">Aspergillus nanangensis</name>
    <dbReference type="NCBI Taxonomy" id="2582783"/>
    <lineage>
        <taxon>Eukaryota</taxon>
        <taxon>Fungi</taxon>
        <taxon>Dikarya</taxon>
        <taxon>Ascomycota</taxon>
        <taxon>Pezizomycotina</taxon>
        <taxon>Eurotiomycetes</taxon>
        <taxon>Eurotiomycetidae</taxon>
        <taxon>Eurotiales</taxon>
        <taxon>Aspergillaceae</taxon>
        <taxon>Aspergillus</taxon>
        <taxon>Aspergillus subgen. Circumdati</taxon>
    </lineage>
</organism>
<feature type="compositionally biased region" description="Basic and acidic residues" evidence="1">
    <location>
        <begin position="173"/>
        <end position="182"/>
    </location>
</feature>
<feature type="region of interest" description="Disordered" evidence="1">
    <location>
        <begin position="1"/>
        <end position="223"/>
    </location>
</feature>
<evidence type="ECO:0000313" key="3">
    <source>
        <dbReference type="Proteomes" id="UP001194746"/>
    </source>
</evidence>
<keyword evidence="3" id="KW-1185">Reference proteome</keyword>
<accession>A0AAD4CNW5</accession>
<sequence>MWGKMSLHRSRKPPVGGPTLLDTTLDENQYRSFSPIPGTQDTERPYSAKVSSSPPKLPDQSFSTNPAYRVTSSVYSRDTMVDHLRQRSISSTYPHQQPPYSHSRTESSDTISPPRSPVFVGRDPSNRGSGQVSPIDDEPRQTSSGGQAAHKFTSHLPILRKRAGSEQPSNTPSERRQTRWDDFSGEPTSSQSGRFAQATPGSDSLETHASKPAGSANTNIFDWGKDQLRARRKFSEARATPPKNDHSLPLGIIREPWKGPSGRSPMVNPIQEQPRARSSSRVRLQRSNDRLNEYKIPENEPFSVVSSVVTTITGGDGNHKRPPAASRGVRHIQEVPEPSSTPPPNRAPPRVDLPESDLTTTLADLNLTNAAEPMSRFSATTYDPTEVGSTTTASPRDSLDDASQITESPASIMSRRRPVPSSIVPTKQTARKPTPSQASGDFDKALPQCPPEQHAQNRIEILEARRESLARRKANIDTIIHELTQVIQPSTIAYDMAAREEVKKTVASLNNELAEIKREEHEIGVKLLRLWKKRDEQDIYGANTGLWVKRVTS</sequence>
<dbReference type="EMBL" id="VCAU01000031">
    <property type="protein sequence ID" value="KAF9889965.1"/>
    <property type="molecule type" value="Genomic_DNA"/>
</dbReference>